<organism evidence="2 3">
    <name type="scientific">Arabis nemorensis</name>
    <dbReference type="NCBI Taxonomy" id="586526"/>
    <lineage>
        <taxon>Eukaryota</taxon>
        <taxon>Viridiplantae</taxon>
        <taxon>Streptophyta</taxon>
        <taxon>Embryophyta</taxon>
        <taxon>Tracheophyta</taxon>
        <taxon>Spermatophyta</taxon>
        <taxon>Magnoliopsida</taxon>
        <taxon>eudicotyledons</taxon>
        <taxon>Gunneridae</taxon>
        <taxon>Pentapetalae</taxon>
        <taxon>rosids</taxon>
        <taxon>malvids</taxon>
        <taxon>Brassicales</taxon>
        <taxon>Brassicaceae</taxon>
        <taxon>Arabideae</taxon>
        <taxon>Arabis</taxon>
    </lineage>
</organism>
<evidence type="ECO:0000313" key="2">
    <source>
        <dbReference type="EMBL" id="VVB08818.1"/>
    </source>
</evidence>
<protein>
    <submittedName>
        <fullName evidence="2">Uncharacterized protein</fullName>
    </submittedName>
</protein>
<name>A0A565C5H7_9BRAS</name>
<evidence type="ECO:0000313" key="3">
    <source>
        <dbReference type="Proteomes" id="UP000489600"/>
    </source>
</evidence>
<dbReference type="Proteomes" id="UP000489600">
    <property type="component" value="Unassembled WGS sequence"/>
</dbReference>
<reference evidence="2" key="1">
    <citation type="submission" date="2019-07" db="EMBL/GenBank/DDBJ databases">
        <authorList>
            <person name="Dittberner H."/>
        </authorList>
    </citation>
    <scope>NUCLEOTIDE SEQUENCE [LARGE SCALE GENOMIC DNA]</scope>
</reference>
<evidence type="ECO:0000256" key="1">
    <source>
        <dbReference type="SAM" id="MobiDB-lite"/>
    </source>
</evidence>
<feature type="region of interest" description="Disordered" evidence="1">
    <location>
        <begin position="68"/>
        <end position="89"/>
    </location>
</feature>
<dbReference type="AlphaFoldDB" id="A0A565C5H7"/>
<comment type="caution">
    <text evidence="2">The sequence shown here is derived from an EMBL/GenBank/DDBJ whole genome shotgun (WGS) entry which is preliminary data.</text>
</comment>
<accession>A0A565C5H7</accession>
<proteinExistence type="predicted"/>
<sequence length="89" mass="9445">MTSTPHENDSSFLSSVAAASHGVSDSFTVATCQQDGSDFHVDDGVNVIRFGTKQAGDVSLTLGLRHAGNMPDHSNNKNPSFSVRDFGDF</sequence>
<keyword evidence="3" id="KW-1185">Reference proteome</keyword>
<dbReference type="OrthoDB" id="991095at2759"/>
<feature type="compositionally biased region" description="Polar residues" evidence="1">
    <location>
        <begin position="72"/>
        <end position="81"/>
    </location>
</feature>
<dbReference type="EMBL" id="CABITT030000006">
    <property type="protein sequence ID" value="VVB08818.1"/>
    <property type="molecule type" value="Genomic_DNA"/>
</dbReference>
<gene>
    <name evidence="2" type="ORF">ANE_LOCUS19262</name>
</gene>